<dbReference type="InterPro" id="IPR028957">
    <property type="entry name" value="Imm50"/>
</dbReference>
<evidence type="ECO:0008006" key="3">
    <source>
        <dbReference type="Google" id="ProtNLM"/>
    </source>
</evidence>
<comment type="caution">
    <text evidence="1">The sequence shown here is derived from an EMBL/GenBank/DDBJ whole genome shotgun (WGS) entry which is preliminary data.</text>
</comment>
<sequence>MKYWNSLEETIFFNKVFSYPVEIGKIYIHSLTIENDRPDVGIGFDIPEFPDRLPEKWKNKGYNTCRIGLSCLGVSDLRIVNLPRREVFIANIKQEHEGFLFTAKSKEASIEFRVKWLSLDGPSVYINCPDPDDHDWENL</sequence>
<dbReference type="EMBL" id="NVXX01000049">
    <property type="protein sequence ID" value="PKH14168.1"/>
    <property type="molecule type" value="Genomic_DNA"/>
</dbReference>
<organism evidence="1 2">
    <name type="scientific">Pseudomonas fluorescens</name>
    <dbReference type="NCBI Taxonomy" id="294"/>
    <lineage>
        <taxon>Bacteria</taxon>
        <taxon>Pseudomonadati</taxon>
        <taxon>Pseudomonadota</taxon>
        <taxon>Gammaproteobacteria</taxon>
        <taxon>Pseudomonadales</taxon>
        <taxon>Pseudomonadaceae</taxon>
        <taxon>Pseudomonas</taxon>
    </lineage>
</organism>
<dbReference type="AlphaFoldDB" id="A0A2N1DWC8"/>
<dbReference type="RefSeq" id="WP_101221234.1">
    <property type="nucleotide sequence ID" value="NZ_JACYMZ010000016.1"/>
</dbReference>
<protein>
    <recommendedName>
        <fullName evidence="3">Immunity protein 50 of polymorphic toxin system</fullName>
    </recommendedName>
</protein>
<evidence type="ECO:0000313" key="2">
    <source>
        <dbReference type="Proteomes" id="UP000233564"/>
    </source>
</evidence>
<accession>A0A2N1DWC8</accession>
<reference evidence="1 2" key="1">
    <citation type="submission" date="2017-08" db="EMBL/GenBank/DDBJ databases">
        <authorList>
            <person name="de Groot N.N."/>
        </authorList>
    </citation>
    <scope>NUCLEOTIDE SEQUENCE [LARGE SCALE GENOMIC DNA]</scope>
    <source>
        <strain evidence="1 2">PfR 37</strain>
    </source>
</reference>
<name>A0A2N1DWC8_PSEFL</name>
<evidence type="ECO:0000313" key="1">
    <source>
        <dbReference type="EMBL" id="PKH14168.1"/>
    </source>
</evidence>
<gene>
    <name evidence="1" type="ORF">CIB54_24685</name>
</gene>
<dbReference type="Pfam" id="PF15594">
    <property type="entry name" value="Imm50"/>
    <property type="match status" value="1"/>
</dbReference>
<proteinExistence type="predicted"/>
<dbReference type="Proteomes" id="UP000233564">
    <property type="component" value="Unassembled WGS sequence"/>
</dbReference>